<proteinExistence type="inferred from homology"/>
<dbReference type="AlphaFoldDB" id="H5SBM0"/>
<comment type="domain">
    <text evidence="2">A Gly-cisPro motif from one monomer fits into the active site of the other monomer to allow specific chiral rejection of L-amino acids.</text>
</comment>
<dbReference type="CDD" id="cd00563">
    <property type="entry name" value="Dtyr_deacylase"/>
    <property type="match status" value="1"/>
</dbReference>
<dbReference type="GO" id="GO:0051500">
    <property type="term" value="F:D-tyrosyl-tRNA(Tyr) deacylase activity"/>
    <property type="evidence" value="ECO:0007669"/>
    <property type="project" value="TreeGrafter"/>
</dbReference>
<evidence type="ECO:0000256" key="2">
    <source>
        <dbReference type="HAMAP-Rule" id="MF_00518"/>
    </source>
</evidence>
<dbReference type="Pfam" id="PF02580">
    <property type="entry name" value="Tyr_Deacylase"/>
    <property type="match status" value="1"/>
</dbReference>
<comment type="catalytic activity">
    <reaction evidence="2">
        <text>a D-aminoacyl-tRNA + H2O = a tRNA + a D-alpha-amino acid + H(+)</text>
        <dbReference type="Rhea" id="RHEA:13953"/>
        <dbReference type="Rhea" id="RHEA-COMP:10123"/>
        <dbReference type="Rhea" id="RHEA-COMP:10124"/>
        <dbReference type="ChEBI" id="CHEBI:15377"/>
        <dbReference type="ChEBI" id="CHEBI:15378"/>
        <dbReference type="ChEBI" id="CHEBI:59871"/>
        <dbReference type="ChEBI" id="CHEBI:78442"/>
        <dbReference type="ChEBI" id="CHEBI:79333"/>
        <dbReference type="EC" id="3.1.1.96"/>
    </reaction>
</comment>
<dbReference type="Gene3D" id="3.50.80.10">
    <property type="entry name" value="D-tyrosyl-tRNA(Tyr) deacylase"/>
    <property type="match status" value="1"/>
</dbReference>
<gene>
    <name evidence="2" type="primary">dtd</name>
    <name evidence="3" type="ORF">HGMM_F07E12C03</name>
</gene>
<dbReference type="PANTHER" id="PTHR10472">
    <property type="entry name" value="D-TYROSYL-TRNA TYR DEACYLASE"/>
    <property type="match status" value="1"/>
</dbReference>
<dbReference type="GO" id="GO:0043908">
    <property type="term" value="F:Ser(Gly)-tRNA(Ala) hydrolase activity"/>
    <property type="evidence" value="ECO:0007669"/>
    <property type="project" value="UniProtKB-UniRule"/>
</dbReference>
<keyword evidence="2" id="KW-0694">RNA-binding</keyword>
<name>H5SBM0_9BACT</name>
<protein>
    <recommendedName>
        <fullName evidence="2">D-aminoacyl-tRNA deacylase</fullName>
        <shortName evidence="2">DTD</shortName>
        <ecNumber evidence="2">3.1.1.96</ecNumber>
    </recommendedName>
    <alternativeName>
        <fullName evidence="2">Gly-tRNA(Ala) deacylase</fullName>
        <ecNumber evidence="2">3.1.1.-</ecNumber>
    </alternativeName>
</protein>
<dbReference type="InterPro" id="IPR023509">
    <property type="entry name" value="DTD-like_sf"/>
</dbReference>
<reference evidence="3" key="1">
    <citation type="journal article" date="2005" name="Environ. Microbiol.">
        <title>Genetic and functional properties of uncultivated thermophilic crenarchaeotes from a subsurface gold mine as revealed by analysis of genome fragments.</title>
        <authorList>
            <person name="Nunoura T."/>
            <person name="Hirayama H."/>
            <person name="Takami H."/>
            <person name="Oida H."/>
            <person name="Nishi S."/>
            <person name="Shimamura S."/>
            <person name="Suzuki Y."/>
            <person name="Inagaki F."/>
            <person name="Takai K."/>
            <person name="Nealson K.H."/>
            <person name="Horikoshi K."/>
        </authorList>
    </citation>
    <scope>NUCLEOTIDE SEQUENCE</scope>
</reference>
<comment type="subunit">
    <text evidence="2">Homodimer.</text>
</comment>
<comment type="subcellular location">
    <subcellularLocation>
        <location evidence="2">Cytoplasm</location>
    </subcellularLocation>
</comment>
<dbReference type="GO" id="GO:0005737">
    <property type="term" value="C:cytoplasm"/>
    <property type="evidence" value="ECO:0007669"/>
    <property type="project" value="UniProtKB-SubCell"/>
</dbReference>
<comment type="function">
    <text evidence="2">An aminoacyl-tRNA editing enzyme that deacylates mischarged D-aminoacyl-tRNAs. Also deacylates mischarged glycyl-tRNA(Ala), protecting cells against glycine mischarging by AlaRS. Acts via tRNA-based rather than protein-based catalysis; rejects L-amino acids rather than detecting D-amino acids in the active site. By recycling D-aminoacyl-tRNA to D-amino acids and free tRNA molecules, this enzyme counteracts the toxicity associated with the formation of D-aminoacyl-tRNA entities in vivo and helps enforce protein L-homochirality.</text>
</comment>
<evidence type="ECO:0000256" key="1">
    <source>
        <dbReference type="ARBA" id="ARBA00009673"/>
    </source>
</evidence>
<dbReference type="FunFam" id="3.50.80.10:FF:000001">
    <property type="entry name" value="D-aminoacyl-tRNA deacylase"/>
    <property type="match status" value="1"/>
</dbReference>
<dbReference type="HAMAP" id="MF_00518">
    <property type="entry name" value="Deacylase_Dtd"/>
    <property type="match status" value="1"/>
</dbReference>
<sequence length="146" mass="16035">MRAVVQRVHRASVRVDGATVSSIECGLLVYLGIHRNDSEETVQWIARKIAGLRIFPDGDGRFNRSVREVGGAILVVSQFTLYGDTAHGFRPSFSEAASPELAEPLYERVIALLRSEHSLPVATGIFGAMMEVESINWGPVTILLEK</sequence>
<comment type="catalytic activity">
    <reaction evidence="2">
        <text>glycyl-tRNA(Ala) + H2O = tRNA(Ala) + glycine + H(+)</text>
        <dbReference type="Rhea" id="RHEA:53744"/>
        <dbReference type="Rhea" id="RHEA-COMP:9657"/>
        <dbReference type="Rhea" id="RHEA-COMP:13640"/>
        <dbReference type="ChEBI" id="CHEBI:15377"/>
        <dbReference type="ChEBI" id="CHEBI:15378"/>
        <dbReference type="ChEBI" id="CHEBI:57305"/>
        <dbReference type="ChEBI" id="CHEBI:78442"/>
        <dbReference type="ChEBI" id="CHEBI:78522"/>
    </reaction>
</comment>
<dbReference type="EC" id="3.1.1.-" evidence="2"/>
<evidence type="ECO:0000313" key="3">
    <source>
        <dbReference type="EMBL" id="BAL53556.1"/>
    </source>
</evidence>
<dbReference type="PANTHER" id="PTHR10472:SF5">
    <property type="entry name" value="D-AMINOACYL-TRNA DEACYLASE 1"/>
    <property type="match status" value="1"/>
</dbReference>
<dbReference type="SUPFAM" id="SSF69500">
    <property type="entry name" value="DTD-like"/>
    <property type="match status" value="1"/>
</dbReference>
<organism evidence="3">
    <name type="scientific">uncultured Bacteroidota bacterium</name>
    <dbReference type="NCBI Taxonomy" id="152509"/>
    <lineage>
        <taxon>Bacteria</taxon>
        <taxon>Pseudomonadati</taxon>
        <taxon>Bacteroidota</taxon>
        <taxon>environmental samples</taxon>
    </lineage>
</organism>
<accession>H5SBM0</accession>
<feature type="short sequence motif" description="Gly-cisPro motif, important for rejection of L-amino acids" evidence="2">
    <location>
        <begin position="138"/>
        <end position="139"/>
    </location>
</feature>
<keyword evidence="2" id="KW-0820">tRNA-binding</keyword>
<dbReference type="GO" id="GO:0106026">
    <property type="term" value="F:Gly-tRNA(Ala) deacylase activity"/>
    <property type="evidence" value="ECO:0007669"/>
    <property type="project" value="UniProtKB-UniRule"/>
</dbReference>
<dbReference type="EMBL" id="AP011661">
    <property type="protein sequence ID" value="BAL53556.1"/>
    <property type="molecule type" value="Genomic_DNA"/>
</dbReference>
<dbReference type="EC" id="3.1.1.96" evidence="2"/>
<comment type="similarity">
    <text evidence="1 2">Belongs to the DTD family.</text>
</comment>
<reference evidence="3" key="2">
    <citation type="journal article" date="2012" name="PLoS ONE">
        <title>A Deeply Branching Thermophilic Bacterium with an Ancient Acetyl-CoA Pathway Dominates a Subsurface Ecosystem.</title>
        <authorList>
            <person name="Takami H."/>
            <person name="Noguchi H."/>
            <person name="Takaki Y."/>
            <person name="Uchiyama I."/>
            <person name="Toyoda A."/>
            <person name="Nishi S."/>
            <person name="Chee G.-J."/>
            <person name="Arai W."/>
            <person name="Nunoura T."/>
            <person name="Itoh T."/>
            <person name="Hattori M."/>
            <person name="Takai K."/>
        </authorList>
    </citation>
    <scope>NUCLEOTIDE SEQUENCE</scope>
</reference>
<keyword evidence="2" id="KW-0378">Hydrolase</keyword>
<dbReference type="GO" id="GO:0019478">
    <property type="term" value="P:D-amino acid catabolic process"/>
    <property type="evidence" value="ECO:0007669"/>
    <property type="project" value="UniProtKB-UniRule"/>
</dbReference>
<dbReference type="GO" id="GO:0000049">
    <property type="term" value="F:tRNA binding"/>
    <property type="evidence" value="ECO:0007669"/>
    <property type="project" value="UniProtKB-UniRule"/>
</dbReference>
<dbReference type="NCBIfam" id="TIGR00256">
    <property type="entry name" value="D-aminoacyl-tRNA deacylase"/>
    <property type="match status" value="1"/>
</dbReference>
<keyword evidence="2" id="KW-0963">Cytoplasm</keyword>
<dbReference type="InterPro" id="IPR003732">
    <property type="entry name" value="Daa-tRNA_deacyls_DTD"/>
</dbReference>